<keyword evidence="4" id="KW-0694">RNA-binding</keyword>
<evidence type="ECO:0000259" key="6">
    <source>
        <dbReference type="SMART" id="SM00322"/>
    </source>
</evidence>
<dbReference type="Gene3D" id="3.30.1370.10">
    <property type="entry name" value="K Homology domain, type 1"/>
    <property type="match status" value="1"/>
</dbReference>
<gene>
    <name evidence="7" type="ORF">Prudu_015416</name>
</gene>
<dbReference type="Gene3D" id="6.10.140.1790">
    <property type="match status" value="1"/>
</dbReference>
<dbReference type="PANTHER" id="PTHR11208">
    <property type="entry name" value="RNA-BINDING PROTEIN RELATED"/>
    <property type="match status" value="1"/>
</dbReference>
<evidence type="ECO:0000256" key="5">
    <source>
        <dbReference type="SAM" id="MobiDB-lite"/>
    </source>
</evidence>
<dbReference type="GO" id="GO:0048024">
    <property type="term" value="P:regulation of mRNA splicing, via spliceosome"/>
    <property type="evidence" value="ECO:0007669"/>
    <property type="project" value="TreeGrafter"/>
</dbReference>
<evidence type="ECO:0000256" key="1">
    <source>
        <dbReference type="ARBA" id="ARBA00022723"/>
    </source>
</evidence>
<dbReference type="EMBL" id="AP019302">
    <property type="protein sequence ID" value="BBH04315.1"/>
    <property type="molecule type" value="Genomic_DNA"/>
</dbReference>
<feature type="compositionally biased region" description="Polar residues" evidence="5">
    <location>
        <begin position="810"/>
        <end position="823"/>
    </location>
</feature>
<dbReference type="SMART" id="SM00322">
    <property type="entry name" value="KH"/>
    <property type="match status" value="1"/>
</dbReference>
<keyword evidence="2" id="KW-0863">Zinc-finger</keyword>
<feature type="compositionally biased region" description="Basic and acidic residues" evidence="5">
    <location>
        <begin position="166"/>
        <end position="178"/>
    </location>
</feature>
<sequence>DGGLDELGFGLKLNGLIHSLGWTEARPIWIPPDKMTAKVDAASSVEPHSVEMSGATISSAASTGTQKVSMFAAKSGFVIPKNKLSGSLVPIFRGSKNLGASDAVSGESKKQIQRKTKWGLDLTQDASVRKGRALAYQTRVDQITQQLKSGMSEAENDEDLPSASQDPHHNSSRHQIDREDVEQLELEKREVIGEILKLNPSYKAPPDYKPLLKEATVPIPVKEYPRYNFVGLIYGPGSDNQKQLEKETGAKIQVYGTKAGTGEKVEIKPSDGSEVQGGYEKLYVHISADTFEKVDAAVAVLELLGNLASVSGDNPHASSQGPDATSPNMVPTMLNQGIVQPVAGPTQTPPNGQFQYPGPFFSTGPSSTPMNIPGYIPLDSSRPIFNNPSYQSTSPFNSTHLPSLFGPPPALVSPRQNPPTQTRPGYVGPPRNLSLMSPQPSSVQTNISAPLTFMGNRPPPTGQPSNIGPFVQHVSNHPHGPSGNSTGWSSGVPAPQPGVVSMPPPSNISTANMVSSVAFPPGPSTLLSSAPVNHAAPGFTSIPRPQVGIPSTLAASMLPMPAVAQSKPFMSPLSGSVPAHSTGQVTSLAPSMQPRVPILVTGSVPNFTPPKPPMMTAPSPGDFTFQPHRPPNPSFQPVPQPSSHYAAHNASPARPMVPQPSPQAPSFQLPVQNMTPQLGSEVLSRPQVGDHMGQPPSAHISTVPFARNSTAISVPPRHATFLDTSPVAPRTPHLPMRPRNFNPAHQMPNFPNPLPPRPGNHIQIQQNYPAHSTRPEMPQAPNQQFNNNLAFASGKPASRPGGQQLYDPFSPTSMSTATQQQGGNPAKMGK</sequence>
<feature type="compositionally biased region" description="Polar residues" evidence="5">
    <location>
        <begin position="414"/>
        <end position="423"/>
    </location>
</feature>
<dbReference type="Pfam" id="PF22675">
    <property type="entry name" value="KH-I_KHDC4-BBP"/>
    <property type="match status" value="1"/>
</dbReference>
<dbReference type="GO" id="GO:0008270">
    <property type="term" value="F:zinc ion binding"/>
    <property type="evidence" value="ECO:0007669"/>
    <property type="project" value="UniProtKB-KW"/>
</dbReference>
<dbReference type="InterPro" id="IPR047086">
    <property type="entry name" value="SF1-HH_sf"/>
</dbReference>
<feature type="domain" description="K Homology" evidence="6">
    <location>
        <begin position="211"/>
        <end position="306"/>
    </location>
</feature>
<dbReference type="AlphaFoldDB" id="A0A4Y1RJP2"/>
<dbReference type="GO" id="GO:0005634">
    <property type="term" value="C:nucleus"/>
    <property type="evidence" value="ECO:0007669"/>
    <property type="project" value="TreeGrafter"/>
</dbReference>
<feature type="region of interest" description="Disordered" evidence="5">
    <location>
        <begin position="629"/>
        <end position="664"/>
    </location>
</feature>
<name>A0A4Y1RJP2_PRUDU</name>
<feature type="compositionally biased region" description="Pro residues" evidence="5">
    <location>
        <begin position="629"/>
        <end position="640"/>
    </location>
</feature>
<dbReference type="InterPro" id="IPR055256">
    <property type="entry name" value="KH_1_KHDC4/BBP-like"/>
</dbReference>
<proteinExistence type="predicted"/>
<protein>
    <submittedName>
        <fullName evidence="7">RNA-binding KH domain-containing protein</fullName>
    </submittedName>
</protein>
<dbReference type="PANTHER" id="PTHR11208:SF98">
    <property type="entry name" value="RNA-BINDING KH DOMAIN-CONTAINING PROTEIN"/>
    <property type="match status" value="1"/>
</dbReference>
<feature type="region of interest" description="Disordered" evidence="5">
    <location>
        <begin position="405"/>
        <end position="430"/>
    </location>
</feature>
<dbReference type="SUPFAM" id="SSF54791">
    <property type="entry name" value="Eukaryotic type KH-domain (KH-domain type I)"/>
    <property type="match status" value="1"/>
</dbReference>
<feature type="region of interest" description="Disordered" evidence="5">
    <location>
        <begin position="769"/>
        <end position="830"/>
    </location>
</feature>
<dbReference type="InterPro" id="IPR004087">
    <property type="entry name" value="KH_dom"/>
</dbReference>
<organism evidence="7">
    <name type="scientific">Prunus dulcis</name>
    <name type="common">Almond</name>
    <name type="synonym">Amygdalus dulcis</name>
    <dbReference type="NCBI Taxonomy" id="3755"/>
    <lineage>
        <taxon>Eukaryota</taxon>
        <taxon>Viridiplantae</taxon>
        <taxon>Streptophyta</taxon>
        <taxon>Embryophyta</taxon>
        <taxon>Tracheophyta</taxon>
        <taxon>Spermatophyta</taxon>
        <taxon>Magnoliopsida</taxon>
        <taxon>eudicotyledons</taxon>
        <taxon>Gunneridae</taxon>
        <taxon>Pentapetalae</taxon>
        <taxon>rosids</taxon>
        <taxon>fabids</taxon>
        <taxon>Rosales</taxon>
        <taxon>Rosaceae</taxon>
        <taxon>Amygdaloideae</taxon>
        <taxon>Amygdaleae</taxon>
        <taxon>Prunus</taxon>
    </lineage>
</organism>
<feature type="non-terminal residue" evidence="7">
    <location>
        <position position="1"/>
    </location>
</feature>
<dbReference type="InterPro" id="IPR032570">
    <property type="entry name" value="SF1-HH"/>
</dbReference>
<evidence type="ECO:0000256" key="4">
    <source>
        <dbReference type="ARBA" id="ARBA00022884"/>
    </source>
</evidence>
<dbReference type="Pfam" id="PF16275">
    <property type="entry name" value="SF1-HH"/>
    <property type="match status" value="1"/>
</dbReference>
<dbReference type="InterPro" id="IPR045071">
    <property type="entry name" value="BBP-like"/>
</dbReference>
<evidence type="ECO:0000313" key="7">
    <source>
        <dbReference type="EMBL" id="BBH04315.1"/>
    </source>
</evidence>
<feature type="compositionally biased region" description="Polar residues" evidence="5">
    <location>
        <begin position="780"/>
        <end position="790"/>
    </location>
</feature>
<keyword evidence="3" id="KW-0862">Zinc</keyword>
<feature type="region of interest" description="Disordered" evidence="5">
    <location>
        <begin position="148"/>
        <end position="179"/>
    </location>
</feature>
<dbReference type="GO" id="GO:0003729">
    <property type="term" value="F:mRNA binding"/>
    <property type="evidence" value="ECO:0007669"/>
    <property type="project" value="TreeGrafter"/>
</dbReference>
<dbReference type="InterPro" id="IPR036612">
    <property type="entry name" value="KH_dom_type_1_sf"/>
</dbReference>
<keyword evidence="1" id="KW-0479">Metal-binding</keyword>
<accession>A0A4Y1RJP2</accession>
<evidence type="ECO:0000256" key="2">
    <source>
        <dbReference type="ARBA" id="ARBA00022771"/>
    </source>
</evidence>
<evidence type="ECO:0000256" key="3">
    <source>
        <dbReference type="ARBA" id="ARBA00022833"/>
    </source>
</evidence>
<reference evidence="7" key="1">
    <citation type="journal article" date="2019" name="Science">
        <title>Mutation of a bHLH transcription factor allowed almond domestication.</title>
        <authorList>
            <person name="Sanchez-Perez R."/>
            <person name="Pavan S."/>
            <person name="Mazzeo R."/>
            <person name="Moldovan C."/>
            <person name="Aiese Cigliano R."/>
            <person name="Del Cueto J."/>
            <person name="Ricciardi F."/>
            <person name="Lotti C."/>
            <person name="Ricciardi L."/>
            <person name="Dicenta F."/>
            <person name="Lopez-Marques R.L."/>
            <person name="Lindberg Moller B."/>
        </authorList>
    </citation>
    <scope>NUCLEOTIDE SEQUENCE</scope>
</reference>